<comment type="subcellular location">
    <subcellularLocation>
        <location evidence="4">Nucleus</location>
    </subcellularLocation>
</comment>
<evidence type="ECO:0000256" key="6">
    <source>
        <dbReference type="ARBA" id="ARBA00022664"/>
    </source>
</evidence>
<keyword evidence="10" id="KW-0408">Iron</keyword>
<evidence type="ECO:0000256" key="7">
    <source>
        <dbReference type="ARBA" id="ARBA00022723"/>
    </source>
</evidence>
<feature type="domain" description="Lariat debranching enzyme C-terminal" evidence="13">
    <location>
        <begin position="239"/>
        <end position="373"/>
    </location>
</feature>
<gene>
    <name evidence="14" type="ORF">WJX81_000122</name>
</gene>
<evidence type="ECO:0000256" key="5">
    <source>
        <dbReference type="ARBA" id="ARBA00006045"/>
    </source>
</evidence>
<dbReference type="GO" id="GO:0005634">
    <property type="term" value="C:nucleus"/>
    <property type="evidence" value="ECO:0007669"/>
    <property type="project" value="UniProtKB-SubCell"/>
</dbReference>
<evidence type="ECO:0000256" key="12">
    <source>
        <dbReference type="ARBA" id="ARBA00023242"/>
    </source>
</evidence>
<evidence type="ECO:0000256" key="9">
    <source>
        <dbReference type="ARBA" id="ARBA00022833"/>
    </source>
</evidence>
<evidence type="ECO:0000313" key="14">
    <source>
        <dbReference type="EMBL" id="KAK9834807.1"/>
    </source>
</evidence>
<protein>
    <recommendedName>
        <fullName evidence="13">Lariat debranching enzyme C-terminal domain-containing protein</fullName>
    </recommendedName>
</protein>
<dbReference type="SUPFAM" id="SSF56300">
    <property type="entry name" value="Metallo-dependent phosphatases"/>
    <property type="match status" value="1"/>
</dbReference>
<dbReference type="AlphaFoldDB" id="A0AAW1RM72"/>
<evidence type="ECO:0000256" key="4">
    <source>
        <dbReference type="ARBA" id="ARBA00004123"/>
    </source>
</evidence>
<sequence>MRRGLRVAVEGCCHGDLDKIYGTMQQLERTGSKKIDLLICCGDFQAVRNEDDLECLACPPKYRELKTFHRYYTGAAVAPYPTLFVGGNHEASNHLWELYYGGWAAPRIFYLGHAGVVTFGGIRIGGLSGIYNANHYRKGHFERPPYTSATMRSAYHVRELEVFRLAQLKRPLDVFLSHDWPRGIARFGNVNALCRAKSFLAAEVQDNSLGSPPAEQLLHLLRPAYWFSAHLHTKFAALVPHDGGGATRFLALDKCLPGRNFLQVIDFPEAEGPLEFGYDEEWLAVLRGTHSLLSLRPSPSSLPGLGGHRGGASEADVAAVRAALAARGGAAVPENFQATTPGPSGRPGRMPQSVQRSLQTAAFLELLGLPYNLEPGGGAAPGLVRAQPAGGALSAAAESNPEEIALDNSEEAAAANPEELDIDEVPDDDDANGISMFAPVEIHNYPAGTATAAGNGSEAPLPQALANCMAGGS</sequence>
<evidence type="ECO:0000256" key="10">
    <source>
        <dbReference type="ARBA" id="ARBA00023004"/>
    </source>
</evidence>
<reference evidence="14 15" key="1">
    <citation type="journal article" date="2024" name="Nat. Commun.">
        <title>Phylogenomics reveals the evolutionary origins of lichenization in chlorophyte algae.</title>
        <authorList>
            <person name="Puginier C."/>
            <person name="Libourel C."/>
            <person name="Otte J."/>
            <person name="Skaloud P."/>
            <person name="Haon M."/>
            <person name="Grisel S."/>
            <person name="Petersen M."/>
            <person name="Berrin J.G."/>
            <person name="Delaux P.M."/>
            <person name="Dal Grande F."/>
            <person name="Keller J."/>
        </authorList>
    </citation>
    <scope>NUCLEOTIDE SEQUENCE [LARGE SCALE GENOMIC DNA]</scope>
    <source>
        <strain evidence="14 15">SAG 245.80</strain>
    </source>
</reference>
<dbReference type="PANTHER" id="PTHR12849:SF0">
    <property type="entry name" value="LARIAT DEBRANCHING ENZYME"/>
    <property type="match status" value="1"/>
</dbReference>
<keyword evidence="6" id="KW-0507">mRNA processing</keyword>
<comment type="caution">
    <text evidence="14">The sequence shown here is derived from an EMBL/GenBank/DDBJ whole genome shotgun (WGS) entry which is preliminary data.</text>
</comment>
<dbReference type="GO" id="GO:0046872">
    <property type="term" value="F:metal ion binding"/>
    <property type="evidence" value="ECO:0007669"/>
    <property type="project" value="UniProtKB-KW"/>
</dbReference>
<keyword evidence="9" id="KW-0862">Zinc</keyword>
<proteinExistence type="inferred from homology"/>
<dbReference type="GO" id="GO:0008419">
    <property type="term" value="F:RNA lariat debranching enzyme activity"/>
    <property type="evidence" value="ECO:0007669"/>
    <property type="project" value="UniProtKB-ARBA"/>
</dbReference>
<dbReference type="InterPro" id="IPR007708">
    <property type="entry name" value="DBR1_C"/>
</dbReference>
<dbReference type="CDD" id="cd00844">
    <property type="entry name" value="MPP_Dbr1_N"/>
    <property type="match status" value="1"/>
</dbReference>
<keyword evidence="12" id="KW-0539">Nucleus</keyword>
<comment type="cofactor">
    <cofactor evidence="1">
        <name>Mn(2+)</name>
        <dbReference type="ChEBI" id="CHEBI:29035"/>
    </cofactor>
</comment>
<evidence type="ECO:0000256" key="3">
    <source>
        <dbReference type="ARBA" id="ARBA00001954"/>
    </source>
</evidence>
<dbReference type="InterPro" id="IPR004843">
    <property type="entry name" value="Calcineurin-like_PHP"/>
</dbReference>
<evidence type="ECO:0000256" key="11">
    <source>
        <dbReference type="ARBA" id="ARBA00023211"/>
    </source>
</evidence>
<dbReference type="PANTHER" id="PTHR12849">
    <property type="entry name" value="RNA LARIAT DEBRANCHING ENZYME"/>
    <property type="match status" value="1"/>
</dbReference>
<dbReference type="Proteomes" id="UP001445335">
    <property type="component" value="Unassembled WGS sequence"/>
</dbReference>
<evidence type="ECO:0000256" key="1">
    <source>
        <dbReference type="ARBA" id="ARBA00001936"/>
    </source>
</evidence>
<evidence type="ECO:0000256" key="2">
    <source>
        <dbReference type="ARBA" id="ARBA00001947"/>
    </source>
</evidence>
<dbReference type="FunFam" id="3.60.21.10:FF:000035">
    <property type="entry name" value="Lariat debranching enzyme"/>
    <property type="match status" value="1"/>
</dbReference>
<dbReference type="GO" id="GO:0000398">
    <property type="term" value="P:mRNA splicing, via spliceosome"/>
    <property type="evidence" value="ECO:0007669"/>
    <property type="project" value="TreeGrafter"/>
</dbReference>
<keyword evidence="15" id="KW-1185">Reference proteome</keyword>
<dbReference type="EMBL" id="JALJOU010000031">
    <property type="protein sequence ID" value="KAK9834807.1"/>
    <property type="molecule type" value="Genomic_DNA"/>
</dbReference>
<evidence type="ECO:0000256" key="8">
    <source>
        <dbReference type="ARBA" id="ARBA00022801"/>
    </source>
</evidence>
<accession>A0AAW1RM72</accession>
<dbReference type="InterPro" id="IPR029052">
    <property type="entry name" value="Metallo-depent_PP-like"/>
</dbReference>
<comment type="cofactor">
    <cofactor evidence="2">
        <name>Zn(2+)</name>
        <dbReference type="ChEBI" id="CHEBI:29105"/>
    </cofactor>
</comment>
<comment type="cofactor">
    <cofactor evidence="3">
        <name>Fe(2+)</name>
        <dbReference type="ChEBI" id="CHEBI:29033"/>
    </cofactor>
</comment>
<dbReference type="InterPro" id="IPR041816">
    <property type="entry name" value="Dbr1_N"/>
</dbReference>
<evidence type="ECO:0000259" key="13">
    <source>
        <dbReference type="SMART" id="SM01124"/>
    </source>
</evidence>
<comment type="similarity">
    <text evidence="5">Belongs to the lariat debranching enzyme family.</text>
</comment>
<name>A0AAW1RM72_9CHLO</name>
<evidence type="ECO:0000313" key="15">
    <source>
        <dbReference type="Proteomes" id="UP001445335"/>
    </source>
</evidence>
<keyword evidence="7" id="KW-0479">Metal-binding</keyword>
<dbReference type="Pfam" id="PF05011">
    <property type="entry name" value="DBR1"/>
    <property type="match status" value="1"/>
</dbReference>
<dbReference type="Pfam" id="PF00149">
    <property type="entry name" value="Metallophos"/>
    <property type="match status" value="1"/>
</dbReference>
<keyword evidence="8" id="KW-0378">Hydrolase</keyword>
<organism evidence="14 15">
    <name type="scientific">Elliptochloris bilobata</name>
    <dbReference type="NCBI Taxonomy" id="381761"/>
    <lineage>
        <taxon>Eukaryota</taxon>
        <taxon>Viridiplantae</taxon>
        <taxon>Chlorophyta</taxon>
        <taxon>core chlorophytes</taxon>
        <taxon>Trebouxiophyceae</taxon>
        <taxon>Trebouxiophyceae incertae sedis</taxon>
        <taxon>Elliptochloris clade</taxon>
        <taxon>Elliptochloris</taxon>
    </lineage>
</organism>
<keyword evidence="11" id="KW-0464">Manganese</keyword>
<dbReference type="SMART" id="SM01124">
    <property type="entry name" value="DBR1"/>
    <property type="match status" value="1"/>
</dbReference>